<evidence type="ECO:0000259" key="17">
    <source>
        <dbReference type="PROSITE" id="PS50011"/>
    </source>
</evidence>
<evidence type="ECO:0000313" key="20">
    <source>
        <dbReference type="EMBL" id="CAK9040356.1"/>
    </source>
</evidence>
<dbReference type="PROSITE" id="PS51285">
    <property type="entry name" value="AGC_KINASE_CTER"/>
    <property type="match status" value="1"/>
</dbReference>
<evidence type="ECO:0000259" key="18">
    <source>
        <dbReference type="PROSITE" id="PS50042"/>
    </source>
</evidence>
<evidence type="ECO:0000256" key="7">
    <source>
        <dbReference type="ARBA" id="ARBA00022741"/>
    </source>
</evidence>
<evidence type="ECO:0000256" key="8">
    <source>
        <dbReference type="ARBA" id="ARBA00022777"/>
    </source>
</evidence>
<evidence type="ECO:0000256" key="6">
    <source>
        <dbReference type="ARBA" id="ARBA00022679"/>
    </source>
</evidence>
<comment type="cofactor">
    <cofactor evidence="1">
        <name>Mg(2+)</name>
        <dbReference type="ChEBI" id="CHEBI:18420"/>
    </cofactor>
</comment>
<name>A0ABP0LNN2_9DINO</name>
<evidence type="ECO:0000256" key="1">
    <source>
        <dbReference type="ARBA" id="ARBA00001946"/>
    </source>
</evidence>
<evidence type="ECO:0000256" key="13">
    <source>
        <dbReference type="ARBA" id="ARBA00047298"/>
    </source>
</evidence>
<dbReference type="InterPro" id="IPR000595">
    <property type="entry name" value="cNMP-bd_dom"/>
</dbReference>
<evidence type="ECO:0000256" key="2">
    <source>
        <dbReference type="ARBA" id="ARBA00006352"/>
    </source>
</evidence>
<evidence type="ECO:0000256" key="4">
    <source>
        <dbReference type="ARBA" id="ARBA00022527"/>
    </source>
</evidence>
<protein>
    <recommendedName>
        <fullName evidence="12">cGMP-dependent protein kinase</fullName>
        <ecNumber evidence="3">2.7.11.12</ecNumber>
    </recommendedName>
</protein>
<keyword evidence="5" id="KW-0140">cGMP</keyword>
<evidence type="ECO:0000256" key="10">
    <source>
        <dbReference type="ARBA" id="ARBA00022842"/>
    </source>
</evidence>
<dbReference type="PROSITE" id="PS00107">
    <property type="entry name" value="PROTEIN_KINASE_ATP"/>
    <property type="match status" value="1"/>
</dbReference>
<keyword evidence="9 15" id="KW-0067">ATP-binding</keyword>
<gene>
    <name evidence="20" type="ORF">SCF082_LOCUS23502</name>
</gene>
<dbReference type="InterPro" id="IPR008271">
    <property type="entry name" value="Ser/Thr_kinase_AS"/>
</dbReference>
<dbReference type="PROSITE" id="PS50011">
    <property type="entry name" value="PROTEIN_KINASE_DOM"/>
    <property type="match status" value="1"/>
</dbReference>
<dbReference type="InterPro" id="IPR014710">
    <property type="entry name" value="RmlC-like_jellyroll"/>
</dbReference>
<comment type="similarity">
    <text evidence="2">Belongs to the protein kinase superfamily. AGC Ser/Thr protein kinase family. cGMP subfamily.</text>
</comment>
<dbReference type="Pfam" id="PF00069">
    <property type="entry name" value="Pkinase"/>
    <property type="match status" value="1"/>
</dbReference>
<dbReference type="Gene3D" id="2.60.120.10">
    <property type="entry name" value="Jelly Rolls"/>
    <property type="match status" value="2"/>
</dbReference>
<keyword evidence="21" id="KW-1185">Reference proteome</keyword>
<evidence type="ECO:0000256" key="11">
    <source>
        <dbReference type="ARBA" id="ARBA00022992"/>
    </source>
</evidence>
<evidence type="ECO:0000313" key="21">
    <source>
        <dbReference type="Proteomes" id="UP001642464"/>
    </source>
</evidence>
<dbReference type="EC" id="2.7.11.12" evidence="3"/>
<dbReference type="InterPro" id="IPR017441">
    <property type="entry name" value="Protein_kinase_ATP_BS"/>
</dbReference>
<dbReference type="InterPro" id="IPR000961">
    <property type="entry name" value="AGC-kinase_C"/>
</dbReference>
<dbReference type="Gene3D" id="3.30.200.20">
    <property type="entry name" value="Phosphorylase Kinase, domain 1"/>
    <property type="match status" value="1"/>
</dbReference>
<dbReference type="Pfam" id="PF00027">
    <property type="entry name" value="cNMP_binding"/>
    <property type="match status" value="2"/>
</dbReference>
<keyword evidence="7 15" id="KW-0547">Nucleotide-binding</keyword>
<dbReference type="InterPro" id="IPR000719">
    <property type="entry name" value="Prot_kinase_dom"/>
</dbReference>
<comment type="caution">
    <text evidence="20">The sequence shown here is derived from an EMBL/GenBank/DDBJ whole genome shotgun (WGS) entry which is preliminary data.</text>
</comment>
<feature type="domain" description="Cyclic nucleotide-binding" evidence="18">
    <location>
        <begin position="9"/>
        <end position="104"/>
    </location>
</feature>
<dbReference type="SUPFAM" id="SSF56112">
    <property type="entry name" value="Protein kinase-like (PK-like)"/>
    <property type="match status" value="1"/>
</dbReference>
<keyword evidence="8 20" id="KW-0418">Kinase</keyword>
<proteinExistence type="inferred from homology"/>
<keyword evidence="6" id="KW-0808">Transferase</keyword>
<feature type="domain" description="AGC-kinase C-terminal" evidence="19">
    <location>
        <begin position="528"/>
        <end position="588"/>
    </location>
</feature>
<feature type="binding site" evidence="15">
    <location>
        <position position="286"/>
    </location>
    <ligand>
        <name>ATP</name>
        <dbReference type="ChEBI" id="CHEBI:30616"/>
    </ligand>
</feature>
<feature type="region of interest" description="Disordered" evidence="16">
    <location>
        <begin position="543"/>
        <end position="574"/>
    </location>
</feature>
<sequence length="588" mass="66016">MGVGKVIEVVVPGPQGTVTVEFPDGTREAKVQLLRPVEDATPLCRLVSGECYGELSLLYNTRHLATCKAVEPSVVYVVPYRAFKQCFGNRERAQEKAWIKLLDEVHFLNALVRSERAEVARNAVGQMSFKPGEKVMTQGEMTEQLWFVVEKGSCHVTRKDSAGHIELSAELRRGNHFGERSIFLQQRTAEVTVEAGAKGMTCLVLDGELLRNLPLGVTGEETDFGVPGTEQSLVEYHRKSSAAVRPQREEIPFDELERTHVLGEGGFGAVYLCHRKNKPGIEYALKRLSKGYIVQANAEKQVCAERDILSMMDCDCITRFYGSYQDTEYVYMLIELVPGGHLYQLLCDKPQVLLSDKPRGYAAMFYSSCVILAFEYLHERRIAYRDLKLENVLLDSTGYAKLCDMGFARFVLSKTHTLLGTPEYMAPEMIDPPHGHNHMVDWWALGVLVFEMLSGQAPWDNMGYDDNPMGQLLALRESQNQGLPDGFLPPSLILARDFIKKLVVVKPERRLGAHGVEEVKNSGWFKSGTFSWERLVARQMSPPYQPPAATYSEEPVPKPAQASRESMSEGRNKLFVKSSAQDDWAADF</sequence>
<dbReference type="Gene3D" id="1.10.510.10">
    <property type="entry name" value="Transferase(Phosphotransferase) domain 1"/>
    <property type="match status" value="1"/>
</dbReference>
<dbReference type="EMBL" id="CAXAMM010017102">
    <property type="protein sequence ID" value="CAK9040356.1"/>
    <property type="molecule type" value="Genomic_DNA"/>
</dbReference>
<organism evidence="20 21">
    <name type="scientific">Durusdinium trenchii</name>
    <dbReference type="NCBI Taxonomy" id="1381693"/>
    <lineage>
        <taxon>Eukaryota</taxon>
        <taxon>Sar</taxon>
        <taxon>Alveolata</taxon>
        <taxon>Dinophyceae</taxon>
        <taxon>Suessiales</taxon>
        <taxon>Symbiodiniaceae</taxon>
        <taxon>Durusdinium</taxon>
    </lineage>
</organism>
<dbReference type="InterPro" id="IPR018490">
    <property type="entry name" value="cNMP-bd_dom_sf"/>
</dbReference>
<feature type="domain" description="Protein kinase" evidence="17">
    <location>
        <begin position="256"/>
        <end position="525"/>
    </location>
</feature>
<keyword evidence="11" id="KW-0142">cGMP-binding</keyword>
<dbReference type="SUPFAM" id="SSF51206">
    <property type="entry name" value="cAMP-binding domain-like"/>
    <property type="match status" value="2"/>
</dbReference>
<evidence type="ECO:0000256" key="16">
    <source>
        <dbReference type="SAM" id="MobiDB-lite"/>
    </source>
</evidence>
<evidence type="ECO:0000256" key="14">
    <source>
        <dbReference type="ARBA" id="ARBA00047462"/>
    </source>
</evidence>
<dbReference type="CDD" id="cd00038">
    <property type="entry name" value="CAP_ED"/>
    <property type="match status" value="2"/>
</dbReference>
<evidence type="ECO:0000256" key="9">
    <source>
        <dbReference type="ARBA" id="ARBA00022840"/>
    </source>
</evidence>
<dbReference type="PROSITE" id="PS50042">
    <property type="entry name" value="CNMP_BINDING_3"/>
    <property type="match status" value="2"/>
</dbReference>
<dbReference type="PROSITE" id="PS00108">
    <property type="entry name" value="PROTEIN_KINASE_ST"/>
    <property type="match status" value="1"/>
</dbReference>
<reference evidence="20 21" key="1">
    <citation type="submission" date="2024-02" db="EMBL/GenBank/DDBJ databases">
        <authorList>
            <person name="Chen Y."/>
            <person name="Shah S."/>
            <person name="Dougan E. K."/>
            <person name="Thang M."/>
            <person name="Chan C."/>
        </authorList>
    </citation>
    <scope>NUCLEOTIDE SEQUENCE [LARGE SCALE GENOMIC DNA]</scope>
</reference>
<dbReference type="PANTHER" id="PTHR24353">
    <property type="entry name" value="CYCLIC NUCLEOTIDE-DEPENDENT PROTEIN KINASE"/>
    <property type="match status" value="1"/>
</dbReference>
<accession>A0ABP0LNN2</accession>
<comment type="catalytic activity">
    <reaction evidence="13">
        <text>L-threonyl-[protein] + ATP = O-phospho-L-threonyl-[protein] + ADP + H(+)</text>
        <dbReference type="Rhea" id="RHEA:46608"/>
        <dbReference type="Rhea" id="RHEA-COMP:11060"/>
        <dbReference type="Rhea" id="RHEA-COMP:11605"/>
        <dbReference type="ChEBI" id="CHEBI:15378"/>
        <dbReference type="ChEBI" id="CHEBI:30013"/>
        <dbReference type="ChEBI" id="CHEBI:30616"/>
        <dbReference type="ChEBI" id="CHEBI:61977"/>
        <dbReference type="ChEBI" id="CHEBI:456216"/>
        <dbReference type="EC" id="2.7.11.12"/>
    </reaction>
</comment>
<evidence type="ECO:0000256" key="3">
    <source>
        <dbReference type="ARBA" id="ARBA00012428"/>
    </source>
</evidence>
<keyword evidence="4" id="KW-0723">Serine/threonine-protein kinase</keyword>
<dbReference type="PANTHER" id="PTHR24353:SF37">
    <property type="entry name" value="CAMP-DEPENDENT PROTEIN KINASE CATALYTIC SUBUNIT PRKX"/>
    <property type="match status" value="1"/>
</dbReference>
<dbReference type="SMART" id="SM00220">
    <property type="entry name" value="S_TKc"/>
    <property type="match status" value="1"/>
</dbReference>
<comment type="catalytic activity">
    <reaction evidence="14">
        <text>L-seryl-[protein] + ATP = O-phospho-L-seryl-[protein] + ADP + H(+)</text>
        <dbReference type="Rhea" id="RHEA:17989"/>
        <dbReference type="Rhea" id="RHEA-COMP:9863"/>
        <dbReference type="Rhea" id="RHEA-COMP:11604"/>
        <dbReference type="ChEBI" id="CHEBI:15378"/>
        <dbReference type="ChEBI" id="CHEBI:29999"/>
        <dbReference type="ChEBI" id="CHEBI:30616"/>
        <dbReference type="ChEBI" id="CHEBI:83421"/>
        <dbReference type="ChEBI" id="CHEBI:456216"/>
        <dbReference type="EC" id="2.7.11.12"/>
    </reaction>
</comment>
<feature type="domain" description="Cyclic nucleotide-binding" evidence="18">
    <location>
        <begin position="107"/>
        <end position="213"/>
    </location>
</feature>
<evidence type="ECO:0000256" key="15">
    <source>
        <dbReference type="PROSITE-ProRule" id="PRU10141"/>
    </source>
</evidence>
<evidence type="ECO:0000259" key="19">
    <source>
        <dbReference type="PROSITE" id="PS51285"/>
    </source>
</evidence>
<dbReference type="GO" id="GO:0016301">
    <property type="term" value="F:kinase activity"/>
    <property type="evidence" value="ECO:0007669"/>
    <property type="project" value="UniProtKB-KW"/>
</dbReference>
<keyword evidence="10" id="KW-0460">Magnesium</keyword>
<dbReference type="Proteomes" id="UP001642464">
    <property type="component" value="Unassembled WGS sequence"/>
</dbReference>
<evidence type="ECO:0000256" key="12">
    <source>
        <dbReference type="ARBA" id="ARBA00024113"/>
    </source>
</evidence>
<dbReference type="InterPro" id="IPR011009">
    <property type="entry name" value="Kinase-like_dom_sf"/>
</dbReference>
<evidence type="ECO:0000256" key="5">
    <source>
        <dbReference type="ARBA" id="ARBA00022535"/>
    </source>
</evidence>